<dbReference type="RefSeq" id="WP_202659219.1">
    <property type="nucleotide sequence ID" value="NZ_JAESVP010000003.1"/>
</dbReference>
<keyword evidence="2" id="KW-1185">Reference proteome</keyword>
<dbReference type="Gene3D" id="3.40.50.300">
    <property type="entry name" value="P-loop containing nucleotide triphosphate hydrolases"/>
    <property type="match status" value="1"/>
</dbReference>
<evidence type="ECO:0008006" key="3">
    <source>
        <dbReference type="Google" id="ProtNLM"/>
    </source>
</evidence>
<proteinExistence type="predicted"/>
<comment type="caution">
    <text evidence="1">The sequence shown here is derived from an EMBL/GenBank/DDBJ whole genome shotgun (WGS) entry which is preliminary data.</text>
</comment>
<sequence length="197" mass="21952">MLVFRKQRLVFLATPKTGSTAIEAALADQADLAITKAPELKHTPLGRYNRFLAPYLKASLGEDAFETCALIREPADWLGSWYRYRQRDGVMPNRSTRNISFDDFVHAYAAEKRPGFAQVGSQAQMVQTNDGARVTHLFRYEDMPAFVAFLQDRLGQAVTLPRLNVSPAGQTLLGTEAQAMLRTALAADYALYDSLHP</sequence>
<evidence type="ECO:0000313" key="1">
    <source>
        <dbReference type="EMBL" id="MBL4928032.1"/>
    </source>
</evidence>
<dbReference type="Proteomes" id="UP000619033">
    <property type="component" value="Unassembled WGS sequence"/>
</dbReference>
<name>A0A8J7MPJ8_9RHOB</name>
<evidence type="ECO:0000313" key="2">
    <source>
        <dbReference type="Proteomes" id="UP000619033"/>
    </source>
</evidence>
<gene>
    <name evidence="1" type="ORF">JI744_07940</name>
</gene>
<dbReference type="InterPro" id="IPR027417">
    <property type="entry name" value="P-loop_NTPase"/>
</dbReference>
<organism evidence="1 2">
    <name type="scientific">Fuscibacter oryzae</name>
    <dbReference type="NCBI Taxonomy" id="2803939"/>
    <lineage>
        <taxon>Bacteria</taxon>
        <taxon>Pseudomonadati</taxon>
        <taxon>Pseudomonadota</taxon>
        <taxon>Alphaproteobacteria</taxon>
        <taxon>Rhodobacterales</taxon>
        <taxon>Paracoccaceae</taxon>
        <taxon>Fuscibacter</taxon>
    </lineage>
</organism>
<dbReference type="AlphaFoldDB" id="A0A8J7MPJ8"/>
<dbReference type="SUPFAM" id="SSF52540">
    <property type="entry name" value="P-loop containing nucleoside triphosphate hydrolases"/>
    <property type="match status" value="1"/>
</dbReference>
<accession>A0A8J7MPJ8</accession>
<reference evidence="1" key="1">
    <citation type="submission" date="2021-01" db="EMBL/GenBank/DDBJ databases">
        <title>Genome seq and assembly of Tabrizicola sp. KVB23.</title>
        <authorList>
            <person name="Chhetri G."/>
        </authorList>
    </citation>
    <scope>NUCLEOTIDE SEQUENCE</scope>
    <source>
        <strain evidence="1">KVB23</strain>
    </source>
</reference>
<protein>
    <recommendedName>
        <fullName evidence="3">Gamma-glutamyl kinase</fullName>
    </recommendedName>
</protein>
<dbReference type="EMBL" id="JAESVP010000003">
    <property type="protein sequence ID" value="MBL4928032.1"/>
    <property type="molecule type" value="Genomic_DNA"/>
</dbReference>